<dbReference type="KEGG" id="bdw:94336871"/>
<reference evidence="2" key="1">
    <citation type="journal article" date="2023" name="Nat. Microbiol.">
        <title>Babesia duncani multi-omics identifies virulence factors and drug targets.</title>
        <authorList>
            <person name="Singh P."/>
            <person name="Lonardi S."/>
            <person name="Liang Q."/>
            <person name="Vydyam P."/>
            <person name="Khabirova E."/>
            <person name="Fang T."/>
            <person name="Gihaz S."/>
            <person name="Thekkiniath J."/>
            <person name="Munshi M."/>
            <person name="Abel S."/>
            <person name="Ciampossin L."/>
            <person name="Batugedara G."/>
            <person name="Gupta M."/>
            <person name="Lu X.M."/>
            <person name="Lenz T."/>
            <person name="Chakravarty S."/>
            <person name="Cornillot E."/>
            <person name="Hu Y."/>
            <person name="Ma W."/>
            <person name="Gonzalez L.M."/>
            <person name="Sanchez S."/>
            <person name="Estrada K."/>
            <person name="Sanchez-Flores A."/>
            <person name="Montero E."/>
            <person name="Harb O.S."/>
            <person name="Le Roch K.G."/>
            <person name="Mamoun C.B."/>
        </authorList>
    </citation>
    <scope>NUCLEOTIDE SEQUENCE</scope>
    <source>
        <strain evidence="2">WA1</strain>
    </source>
</reference>
<keyword evidence="1" id="KW-1133">Transmembrane helix</keyword>
<keyword evidence="1" id="KW-0812">Transmembrane</keyword>
<name>A0AAD9PJH3_9APIC</name>
<evidence type="ECO:0000313" key="3">
    <source>
        <dbReference type="Proteomes" id="UP001214638"/>
    </source>
</evidence>
<dbReference type="AlphaFoldDB" id="A0AAD9PJH3"/>
<dbReference type="RefSeq" id="XP_067802818.1">
    <property type="nucleotide sequence ID" value="XM_067947596.1"/>
</dbReference>
<evidence type="ECO:0000313" key="2">
    <source>
        <dbReference type="EMBL" id="KAK2195976.1"/>
    </source>
</evidence>
<feature type="transmembrane region" description="Helical" evidence="1">
    <location>
        <begin position="12"/>
        <end position="37"/>
    </location>
</feature>
<keyword evidence="1" id="KW-0472">Membrane</keyword>
<organism evidence="2 3">
    <name type="scientific">Babesia duncani</name>
    <dbReference type="NCBI Taxonomy" id="323732"/>
    <lineage>
        <taxon>Eukaryota</taxon>
        <taxon>Sar</taxon>
        <taxon>Alveolata</taxon>
        <taxon>Apicomplexa</taxon>
        <taxon>Aconoidasida</taxon>
        <taxon>Piroplasmida</taxon>
        <taxon>Babesiidae</taxon>
        <taxon>Babesia</taxon>
    </lineage>
</organism>
<gene>
    <name evidence="2" type="ORF">BdWA1_002574</name>
</gene>
<proteinExistence type="predicted"/>
<evidence type="ECO:0000256" key="1">
    <source>
        <dbReference type="SAM" id="Phobius"/>
    </source>
</evidence>
<dbReference type="EMBL" id="JALLKP010000003">
    <property type="protein sequence ID" value="KAK2195976.1"/>
    <property type="molecule type" value="Genomic_DNA"/>
</dbReference>
<dbReference type="GeneID" id="94336871"/>
<keyword evidence="3" id="KW-1185">Reference proteome</keyword>
<protein>
    <submittedName>
        <fullName evidence="2">Uncharacterized protein</fullName>
    </submittedName>
</protein>
<accession>A0AAD9PJH3</accession>
<dbReference type="Proteomes" id="UP001214638">
    <property type="component" value="Unassembled WGS sequence"/>
</dbReference>
<comment type="caution">
    <text evidence="2">The sequence shown here is derived from an EMBL/GenBank/DDBJ whole genome shotgun (WGS) entry which is preliminary data.</text>
</comment>
<sequence length="178" mass="19779">MNNQESVGYKHSHIIVFILLILATAVIGLSIALSLVLMKESSNVTDGHLRAAIFIDENWEFVARKNDVDDIATAVLYTISALSEAPESIKNEVKQNLQLRKAVAIILGYINPYVDKNNIHDELTSHVDSPEFNKAVNTLVDIYDKEKKLSKNGVGLKGLYALIYNILKSELPLGNFII</sequence>